<dbReference type="AlphaFoldDB" id="A0AAV1KVN1"/>
<name>A0AAV1KVN1_9NEOP</name>
<proteinExistence type="predicted"/>
<sequence>MKNYNINNYSTYSIKKASIVERVIRTLKTHLYKIFSLCGRYQWFKNNLDFVVKRYNNTLHRITKFKPINVNDSNAILIMSNIKKSQKPKIRQGPAFHAGDYVRISKYKGDFYKGYTPNWSTEIFRIVKVNQTNPQTYQIEDKHNQKF</sequence>
<comment type="caution">
    <text evidence="1">The sequence shown here is derived from an EMBL/GenBank/DDBJ whole genome shotgun (WGS) entry which is preliminary data.</text>
</comment>
<keyword evidence="2" id="KW-1185">Reference proteome</keyword>
<evidence type="ECO:0000313" key="1">
    <source>
        <dbReference type="EMBL" id="CAK1585922.1"/>
    </source>
</evidence>
<gene>
    <name evidence="1" type="ORF">PARMNEM_LOCUS6943</name>
</gene>
<accession>A0AAV1KVN1</accession>
<dbReference type="Proteomes" id="UP001314205">
    <property type="component" value="Unassembled WGS sequence"/>
</dbReference>
<dbReference type="EMBL" id="CAVLGL010000080">
    <property type="protein sequence ID" value="CAK1585922.1"/>
    <property type="molecule type" value="Genomic_DNA"/>
</dbReference>
<dbReference type="Gene3D" id="3.30.420.10">
    <property type="entry name" value="Ribonuclease H-like superfamily/Ribonuclease H"/>
    <property type="match status" value="1"/>
</dbReference>
<reference evidence="1 2" key="1">
    <citation type="submission" date="2023-11" db="EMBL/GenBank/DDBJ databases">
        <authorList>
            <person name="Hedman E."/>
            <person name="Englund M."/>
            <person name="Stromberg M."/>
            <person name="Nyberg Akerstrom W."/>
            <person name="Nylinder S."/>
            <person name="Jareborg N."/>
            <person name="Kallberg Y."/>
            <person name="Kronander E."/>
        </authorList>
    </citation>
    <scope>NUCLEOTIDE SEQUENCE [LARGE SCALE GENOMIC DNA]</scope>
</reference>
<dbReference type="PANTHER" id="PTHR46585">
    <property type="entry name" value="INTEGRASE CORE DOMAIN CONTAINING PROTEIN"/>
    <property type="match status" value="1"/>
</dbReference>
<protein>
    <recommendedName>
        <fullName evidence="3">Integrase catalytic domain-containing protein</fullName>
    </recommendedName>
</protein>
<organism evidence="1 2">
    <name type="scientific">Parnassius mnemosyne</name>
    <name type="common">clouded apollo</name>
    <dbReference type="NCBI Taxonomy" id="213953"/>
    <lineage>
        <taxon>Eukaryota</taxon>
        <taxon>Metazoa</taxon>
        <taxon>Ecdysozoa</taxon>
        <taxon>Arthropoda</taxon>
        <taxon>Hexapoda</taxon>
        <taxon>Insecta</taxon>
        <taxon>Pterygota</taxon>
        <taxon>Neoptera</taxon>
        <taxon>Endopterygota</taxon>
        <taxon>Lepidoptera</taxon>
        <taxon>Glossata</taxon>
        <taxon>Ditrysia</taxon>
        <taxon>Papilionoidea</taxon>
        <taxon>Papilionidae</taxon>
        <taxon>Parnassiinae</taxon>
        <taxon>Parnassini</taxon>
        <taxon>Parnassius</taxon>
        <taxon>Driopa</taxon>
    </lineage>
</organism>
<dbReference type="InterPro" id="IPR036397">
    <property type="entry name" value="RNaseH_sf"/>
</dbReference>
<evidence type="ECO:0008006" key="3">
    <source>
        <dbReference type="Google" id="ProtNLM"/>
    </source>
</evidence>
<dbReference type="PANTHER" id="PTHR46585:SF1">
    <property type="entry name" value="CHROMO DOMAIN-CONTAINING PROTEIN"/>
    <property type="match status" value="1"/>
</dbReference>
<evidence type="ECO:0000313" key="2">
    <source>
        <dbReference type="Proteomes" id="UP001314205"/>
    </source>
</evidence>
<dbReference type="GO" id="GO:0003676">
    <property type="term" value="F:nucleic acid binding"/>
    <property type="evidence" value="ECO:0007669"/>
    <property type="project" value="InterPro"/>
</dbReference>